<dbReference type="InParanoid" id="G0MMZ6"/>
<accession>G0MMZ6</accession>
<evidence type="ECO:0000313" key="4">
    <source>
        <dbReference type="Proteomes" id="UP000008068"/>
    </source>
</evidence>
<dbReference type="GO" id="GO:0005634">
    <property type="term" value="C:nucleus"/>
    <property type="evidence" value="ECO:0007669"/>
    <property type="project" value="TreeGrafter"/>
</dbReference>
<dbReference type="SMART" id="SM00327">
    <property type="entry name" value="VWA"/>
    <property type="match status" value="1"/>
</dbReference>
<dbReference type="OrthoDB" id="5855668at2759"/>
<dbReference type="AlphaFoldDB" id="G0MMZ6"/>
<proteinExistence type="predicted"/>
<dbReference type="FunCoup" id="G0MMZ6">
    <property type="interactions" value="128"/>
</dbReference>
<dbReference type="InterPro" id="IPR002035">
    <property type="entry name" value="VWF_A"/>
</dbReference>
<dbReference type="Pfam" id="PF07002">
    <property type="entry name" value="Copine"/>
    <property type="match status" value="1"/>
</dbReference>
<dbReference type="EMBL" id="GL379803">
    <property type="protein sequence ID" value="EGT38225.1"/>
    <property type="molecule type" value="Genomic_DNA"/>
</dbReference>
<feature type="compositionally biased region" description="Basic and acidic residues" evidence="1">
    <location>
        <begin position="200"/>
        <end position="210"/>
    </location>
</feature>
<dbReference type="eggNOG" id="KOG1327">
    <property type="taxonomic scope" value="Eukaryota"/>
</dbReference>
<name>G0MMZ6_CAEBE</name>
<feature type="compositionally biased region" description="Gly residues" evidence="1">
    <location>
        <begin position="267"/>
        <end position="276"/>
    </location>
</feature>
<feature type="domain" description="VWFA" evidence="2">
    <location>
        <begin position="654"/>
        <end position="843"/>
    </location>
</feature>
<gene>
    <name evidence="3" type="primary">Cbn-tag-149</name>
    <name evidence="3" type="ORF">CAEBREN_24118</name>
</gene>
<feature type="compositionally biased region" description="Low complexity" evidence="1">
    <location>
        <begin position="277"/>
        <end position="307"/>
    </location>
</feature>
<feature type="region of interest" description="Disordered" evidence="1">
    <location>
        <begin position="580"/>
        <end position="606"/>
    </location>
</feature>
<dbReference type="STRING" id="135651.G0MMZ6"/>
<dbReference type="SUPFAM" id="SSF53300">
    <property type="entry name" value="vWA-like"/>
    <property type="match status" value="1"/>
</dbReference>
<dbReference type="OMA" id="MMRIFDE"/>
<evidence type="ECO:0000313" key="3">
    <source>
        <dbReference type="EMBL" id="EGT38225.1"/>
    </source>
</evidence>
<dbReference type="GO" id="GO:0004842">
    <property type="term" value="F:ubiquitin-protein transferase activity"/>
    <property type="evidence" value="ECO:0007669"/>
    <property type="project" value="TreeGrafter"/>
</dbReference>
<keyword evidence="4" id="KW-1185">Reference proteome</keyword>
<dbReference type="InterPro" id="IPR010734">
    <property type="entry name" value="Copine_C"/>
</dbReference>
<dbReference type="GO" id="GO:0016567">
    <property type="term" value="P:protein ubiquitination"/>
    <property type="evidence" value="ECO:0007669"/>
    <property type="project" value="TreeGrafter"/>
</dbReference>
<dbReference type="Proteomes" id="UP000008068">
    <property type="component" value="Unassembled WGS sequence"/>
</dbReference>
<evidence type="ECO:0000259" key="2">
    <source>
        <dbReference type="SMART" id="SM00327"/>
    </source>
</evidence>
<dbReference type="HOGENOM" id="CLU_369297_0_0_1"/>
<dbReference type="PANTHER" id="PTHR45751:SF48">
    <property type="entry name" value="COPINE FAMILY PROTEIN 1"/>
    <property type="match status" value="1"/>
</dbReference>
<dbReference type="PANTHER" id="PTHR45751">
    <property type="entry name" value="COPINE FAMILY PROTEIN 1"/>
    <property type="match status" value="1"/>
</dbReference>
<sequence length="899" mass="98476">MLPLAMDLKDLTRLAVIHGAEARVRASEGQVMGKLPGKKTSKNLLLPIHHHFEVILLTLPNVGLPLTGIPGAGHRRFYCQNFLLVSVVLWVFRQGYCSSCASFRCCSCHRCSGQGGVVRIWFPPDRGAGVTGIGKDWVGKVPGKPRARCRTSQGQGAGVRDSQLTDYDISDFNAHEEPHYHTVLTPQQFQQQQTRPSAIQEERRRTTADSDDYVKVSEPIYDYPPPKTPEVVAPKRISPTEAAQLQELYQEYDLGLDLPGVVPIGVGKQGQQGGQGAQPPFGQAGPQHGAQAQPPFGQAVFGQQGQAGQAGQGVFGQAGQAGQHGQPPFGQPAFAQQGPQHGAQGQPPFGQAAQAPFGQGAQPPFGQQGAQGQPIPPPRGQGIVIRQNSVPDSPRTIINVPISRKTEVPIQIQQIPVQDDPRNLATADLFVQDALEYIGHQGHPDKPQFVMEEEMLSAHEPVQEGKKKLGAKNPSFEATSRQVRTNDVFERVENDEHDDMTYAPEIQSVEIPPDQMSETSENMIDYFDKVAAESEQQIQQIQQQQQQNTLKKQQQTQQMIDATIPDSSLLKPVGRAPQILPAFGNRAPSNSSLGSGTGRSGSAVSSSDVYPYRHLRKQSSLLSVLGVTSMQEMLLTITSLDSLSEAMRKAGLETTNLIFGIDYTASNKYQGEESFGGRSLHTIHPHVKNPYQQVITILGRTLAPFAGQGKLGVYGFGDAKTGDWSVFNLKGEGDCRSLDEVLNVYNTVTPNVALSGPTNFAPLIYQAMETCQKSRDYHILVIIADGQVTNERATRRSIVQACQHPLSIIVVGVGDGPWDMMRIFDESLPKRPWDNFHFVEFHDIIKKSTSLEDGDVKVAVQSLLEIPDQYRCICELGLLDRSIPPRGSEIRREMMHNPL</sequence>
<feature type="region of interest" description="Disordered" evidence="1">
    <location>
        <begin position="186"/>
        <end position="210"/>
    </location>
</feature>
<evidence type="ECO:0000256" key="1">
    <source>
        <dbReference type="SAM" id="MobiDB-lite"/>
    </source>
</evidence>
<feature type="compositionally biased region" description="Low complexity" evidence="1">
    <location>
        <begin position="317"/>
        <end position="373"/>
    </location>
</feature>
<protein>
    <submittedName>
        <fullName evidence="3">CBN-TAG-149 protein</fullName>
    </submittedName>
</protein>
<feature type="region of interest" description="Disordered" evidence="1">
    <location>
        <begin position="266"/>
        <end position="380"/>
    </location>
</feature>
<dbReference type="InterPro" id="IPR052079">
    <property type="entry name" value="E3_ligase/Copine_domain"/>
</dbReference>
<dbReference type="InterPro" id="IPR036465">
    <property type="entry name" value="vWFA_dom_sf"/>
</dbReference>
<reference evidence="4" key="1">
    <citation type="submission" date="2011-07" db="EMBL/GenBank/DDBJ databases">
        <authorList>
            <consortium name="Caenorhabditis brenneri Sequencing and Analysis Consortium"/>
            <person name="Wilson R.K."/>
        </authorList>
    </citation>
    <scope>NUCLEOTIDE SEQUENCE [LARGE SCALE GENOMIC DNA]</scope>
    <source>
        <strain evidence="4">PB2801</strain>
    </source>
</reference>
<organism evidence="4">
    <name type="scientific">Caenorhabditis brenneri</name>
    <name type="common">Nematode worm</name>
    <dbReference type="NCBI Taxonomy" id="135651"/>
    <lineage>
        <taxon>Eukaryota</taxon>
        <taxon>Metazoa</taxon>
        <taxon>Ecdysozoa</taxon>
        <taxon>Nematoda</taxon>
        <taxon>Chromadorea</taxon>
        <taxon>Rhabditida</taxon>
        <taxon>Rhabditina</taxon>
        <taxon>Rhabditomorpha</taxon>
        <taxon>Rhabditoidea</taxon>
        <taxon>Rhabditidae</taxon>
        <taxon>Peloderinae</taxon>
        <taxon>Caenorhabditis</taxon>
    </lineage>
</organism>